<accession>A0A4U3K488</accession>
<organism evidence="1 2">
    <name type="scientific">Enterococcus faecalis</name>
    <name type="common">Streptococcus faecalis</name>
    <dbReference type="NCBI Taxonomy" id="1351"/>
    <lineage>
        <taxon>Bacteria</taxon>
        <taxon>Bacillati</taxon>
        <taxon>Bacillota</taxon>
        <taxon>Bacilli</taxon>
        <taxon>Lactobacillales</taxon>
        <taxon>Enterococcaceae</taxon>
        <taxon>Enterococcus</taxon>
    </lineage>
</organism>
<name>A0A4U3K488_ENTFL</name>
<dbReference type="Proteomes" id="UP000305511">
    <property type="component" value="Unassembled WGS sequence"/>
</dbReference>
<comment type="caution">
    <text evidence="1">The sequence shown here is derived from an EMBL/GenBank/DDBJ whole genome shotgun (WGS) entry which is preliminary data.</text>
</comment>
<protein>
    <submittedName>
        <fullName evidence="1">FUSC family protein</fullName>
    </submittedName>
</protein>
<dbReference type="EMBL" id="SIYF01000778">
    <property type="protein sequence ID" value="TKK55861.1"/>
    <property type="molecule type" value="Genomic_DNA"/>
</dbReference>
<proteinExistence type="predicted"/>
<feature type="non-terminal residue" evidence="1">
    <location>
        <position position="95"/>
    </location>
</feature>
<evidence type="ECO:0000313" key="2">
    <source>
        <dbReference type="Proteomes" id="UP000305511"/>
    </source>
</evidence>
<reference evidence="1 2" key="1">
    <citation type="submission" date="2019-02" db="EMBL/GenBank/DDBJ databases">
        <title>Bacteria dissemination in different level of health care in South Africa: the effectiveness of infections prevention and control.</title>
        <authorList>
            <person name="Shobo C."/>
            <person name="Amoako D.G."/>
            <person name="Allam M."/>
            <person name="Ismail A."/>
            <person name="Bester L.A."/>
            <person name="Essack S.Y."/>
        </authorList>
    </citation>
    <scope>NUCLEOTIDE SEQUENCE [LARGE SCALE GENOMIC DNA]</scope>
    <source>
        <strain evidence="1 2">2SIL2</strain>
    </source>
</reference>
<evidence type="ECO:0000313" key="1">
    <source>
        <dbReference type="EMBL" id="TKK55861.1"/>
    </source>
</evidence>
<dbReference type="AlphaFoldDB" id="A0A4U3K488"/>
<sequence>MKKKTKKQIFIGIVVILFFLWGLMSLFTLSANASGLVDNKIDVGHLYSTYSLDHYQLDFFVDSSWDWLPWNWSDGVCKSVIYGFHAILKFLWTVS</sequence>
<gene>
    <name evidence="1" type="ORF">EY666_19770</name>
</gene>